<keyword evidence="6" id="KW-0067">ATP-binding</keyword>
<dbReference type="InterPro" id="IPR006555">
    <property type="entry name" value="ATP-dep_Helicase_C"/>
</dbReference>
<evidence type="ECO:0000256" key="7">
    <source>
        <dbReference type="ARBA" id="ARBA00023004"/>
    </source>
</evidence>
<dbReference type="GO" id="GO:0051539">
    <property type="term" value="F:4 iron, 4 sulfur cluster binding"/>
    <property type="evidence" value="ECO:0007669"/>
    <property type="project" value="UniProtKB-KW"/>
</dbReference>
<evidence type="ECO:0000256" key="2">
    <source>
        <dbReference type="ARBA" id="ARBA00022723"/>
    </source>
</evidence>
<dbReference type="GO" id="GO:0033677">
    <property type="term" value="F:DNA/RNA helicase activity"/>
    <property type="evidence" value="ECO:0007669"/>
    <property type="project" value="TreeGrafter"/>
</dbReference>
<evidence type="ECO:0000313" key="12">
    <source>
        <dbReference type="EMBL" id="OIQ79005.1"/>
    </source>
</evidence>
<dbReference type="GO" id="GO:0003677">
    <property type="term" value="F:DNA binding"/>
    <property type="evidence" value="ECO:0007669"/>
    <property type="project" value="UniProtKB-KW"/>
</dbReference>
<organism evidence="12">
    <name type="scientific">mine drainage metagenome</name>
    <dbReference type="NCBI Taxonomy" id="410659"/>
    <lineage>
        <taxon>unclassified sequences</taxon>
        <taxon>metagenomes</taxon>
        <taxon>ecological metagenomes</taxon>
    </lineage>
</organism>
<keyword evidence="5 12" id="KW-0347">Helicase</keyword>
<dbReference type="HAMAP" id="MF_02205">
    <property type="entry name" value="DinG_proteobact"/>
    <property type="match status" value="1"/>
</dbReference>
<dbReference type="EC" id="3.6.4.12" evidence="12"/>
<keyword evidence="2" id="KW-0479">Metal-binding</keyword>
<keyword evidence="3" id="KW-0547">Nucleotide-binding</keyword>
<keyword evidence="7" id="KW-0408">Iron</keyword>
<dbReference type="GO" id="GO:0016818">
    <property type="term" value="F:hydrolase activity, acting on acid anhydrides, in phosphorus-containing anhydrides"/>
    <property type="evidence" value="ECO:0007669"/>
    <property type="project" value="InterPro"/>
</dbReference>
<comment type="caution">
    <text evidence="12">The sequence shown here is derived from an EMBL/GenBank/DDBJ whole genome shotgun (WGS) entry which is preliminary data.</text>
</comment>
<dbReference type="GO" id="GO:0046872">
    <property type="term" value="F:metal ion binding"/>
    <property type="evidence" value="ECO:0007669"/>
    <property type="project" value="UniProtKB-KW"/>
</dbReference>
<evidence type="ECO:0000256" key="1">
    <source>
        <dbReference type="ARBA" id="ARBA00022485"/>
    </source>
</evidence>
<dbReference type="EMBL" id="MLJW01001293">
    <property type="protein sequence ID" value="OIQ79005.1"/>
    <property type="molecule type" value="Genomic_DNA"/>
</dbReference>
<dbReference type="PROSITE" id="PS51193">
    <property type="entry name" value="HELICASE_ATP_BIND_2"/>
    <property type="match status" value="1"/>
</dbReference>
<dbReference type="GO" id="GO:0006281">
    <property type="term" value="P:DNA repair"/>
    <property type="evidence" value="ECO:0007669"/>
    <property type="project" value="TreeGrafter"/>
</dbReference>
<keyword evidence="9" id="KW-0238">DNA-binding</keyword>
<keyword evidence="1" id="KW-0004">4Fe-4S</keyword>
<dbReference type="InterPro" id="IPR014013">
    <property type="entry name" value="Helic_SF1/SF2_ATP-bd_DinG/Rad3"/>
</dbReference>
<dbReference type="SMART" id="SM00487">
    <property type="entry name" value="DEXDc"/>
    <property type="match status" value="1"/>
</dbReference>
<dbReference type="Pfam" id="PF13307">
    <property type="entry name" value="Helicase_C_2"/>
    <property type="match status" value="1"/>
</dbReference>
<dbReference type="Gene3D" id="3.40.50.300">
    <property type="entry name" value="P-loop containing nucleotide triphosphate hydrolases"/>
    <property type="match status" value="2"/>
</dbReference>
<dbReference type="InterPro" id="IPR045028">
    <property type="entry name" value="DinG/Rad3-like"/>
</dbReference>
<dbReference type="SMART" id="SM00491">
    <property type="entry name" value="HELICc2"/>
    <property type="match status" value="1"/>
</dbReference>
<dbReference type="InterPro" id="IPR027417">
    <property type="entry name" value="P-loop_NTPase"/>
</dbReference>
<dbReference type="InterPro" id="IPR014001">
    <property type="entry name" value="Helicase_ATP-bd"/>
</dbReference>
<dbReference type="GO" id="GO:0003678">
    <property type="term" value="F:DNA helicase activity"/>
    <property type="evidence" value="ECO:0007669"/>
    <property type="project" value="UniProtKB-EC"/>
</dbReference>
<keyword evidence="4 12" id="KW-0378">Hydrolase</keyword>
<evidence type="ECO:0000259" key="11">
    <source>
        <dbReference type="PROSITE" id="PS51193"/>
    </source>
</evidence>
<evidence type="ECO:0000256" key="4">
    <source>
        <dbReference type="ARBA" id="ARBA00022801"/>
    </source>
</evidence>
<protein>
    <submittedName>
        <fullName evidence="12">Putative ATP-dependent helicase DinG</fullName>
        <ecNumber evidence="12">3.6.4.12</ecNumber>
    </submittedName>
</protein>
<keyword evidence="8" id="KW-0411">Iron-sulfur</keyword>
<dbReference type="InterPro" id="IPR010614">
    <property type="entry name" value="RAD3-like_helicase_DEAD"/>
</dbReference>
<dbReference type="Pfam" id="PF06733">
    <property type="entry name" value="DEAD_2"/>
    <property type="match status" value="1"/>
</dbReference>
<dbReference type="NCBIfam" id="NF008729">
    <property type="entry name" value="PRK11747.1"/>
    <property type="match status" value="1"/>
</dbReference>
<accession>A0A1J5QSX7</accession>
<evidence type="ECO:0000256" key="10">
    <source>
        <dbReference type="ARBA" id="ARBA00023235"/>
    </source>
</evidence>
<dbReference type="PANTHER" id="PTHR11472">
    <property type="entry name" value="DNA REPAIR DEAD HELICASE RAD3/XP-D SUBFAMILY MEMBER"/>
    <property type="match status" value="1"/>
</dbReference>
<dbReference type="SUPFAM" id="SSF52540">
    <property type="entry name" value="P-loop containing nucleoside triphosphate hydrolases"/>
    <property type="match status" value="1"/>
</dbReference>
<evidence type="ECO:0000256" key="8">
    <source>
        <dbReference type="ARBA" id="ARBA00023014"/>
    </source>
</evidence>
<dbReference type="PANTHER" id="PTHR11472:SF59">
    <property type="entry name" value="ATP-DEPENDENT DNA HELICASE DING"/>
    <property type="match status" value="1"/>
</dbReference>
<gene>
    <name evidence="12" type="primary">dinG_5</name>
    <name evidence="12" type="ORF">GALL_392750</name>
</gene>
<proteinExistence type="inferred from homology"/>
<dbReference type="GO" id="GO:0005524">
    <property type="term" value="F:ATP binding"/>
    <property type="evidence" value="ECO:0007669"/>
    <property type="project" value="UniProtKB-KW"/>
</dbReference>
<dbReference type="AlphaFoldDB" id="A0A1J5QSX7"/>
<feature type="domain" description="Helicase ATP-binding" evidence="11">
    <location>
        <begin position="21"/>
        <end position="320"/>
    </location>
</feature>
<reference evidence="12" key="1">
    <citation type="submission" date="2016-10" db="EMBL/GenBank/DDBJ databases">
        <title>Sequence of Gallionella enrichment culture.</title>
        <authorList>
            <person name="Poehlein A."/>
            <person name="Muehling M."/>
            <person name="Daniel R."/>
        </authorList>
    </citation>
    <scope>NUCLEOTIDE SEQUENCE</scope>
</reference>
<keyword evidence="10" id="KW-0413">Isomerase</keyword>
<evidence type="ECO:0000256" key="6">
    <source>
        <dbReference type="ARBA" id="ARBA00022840"/>
    </source>
</evidence>
<evidence type="ECO:0000256" key="3">
    <source>
        <dbReference type="ARBA" id="ARBA00022741"/>
    </source>
</evidence>
<evidence type="ECO:0000256" key="5">
    <source>
        <dbReference type="ARBA" id="ARBA00022806"/>
    </source>
</evidence>
<evidence type="ECO:0000256" key="9">
    <source>
        <dbReference type="ARBA" id="ARBA00023125"/>
    </source>
</evidence>
<dbReference type="GO" id="GO:0009432">
    <property type="term" value="P:SOS response"/>
    <property type="evidence" value="ECO:0007669"/>
    <property type="project" value="TreeGrafter"/>
</dbReference>
<sequence>MAGAALSEPDLCALSLAAFDQMVSATPGFRSRLGQREMAQRIATALHGISLGDQTDPQQAIAVIQAGTGVGKSAAYLSTTLALALARKTRVVVSTATVALQEQLMTKDLPALAAVSDTPFVYALAKGRGRYVCKLKLERIAGSGNADGSDLFDADADAVPATFPGHPLVRDGQDPQERRMKLYASLADAVAAHQWDGDRDTLPEPPDPRDWAVVAAERHTCTARHCPLFRDCSYYNARTRLAQAQVIVANHDLVLASLGMKALPDLDNCLIVFDEGHHLPAVALEQFACAMDLTGLRWLDKLARILPDVAEKMSYALPPGVPEQAQQLKLALLDAGRLAMDLLRLGNTSFATVHRFNDGQLPAALIEPMTLLHAHAQGLSSVLQAMGAELKLRARQDPAQAARCSLLYAQLGQMAPRLGSVLETSALLLSHEAQPLAKWLKSDTSSGLLSLSAHACAIVPGEVLRSKLWSQVRGAVVTSASLASCGNFEFFLAETGLADLADVSTLAVDSPFDYRAQGQLVVVQTLANARHVDAYTREMVAALLADLRQVTHGALVLFTSRVQMKAALDALDAALLEGVLVQGRMSRSRLLASHADRVESGQASVIFGMQSFGEGLDLPGQLCETVFIAKLPFGAPTDPVQEARAEWLKRQGRDPFAELVVPATGIKLLQWTGRAIRTENDQARVVCYDKRLLTMAFGRRMLQGLPPYAVLHRINGQTLVWPDAA</sequence>
<dbReference type="InterPro" id="IPR039000">
    <property type="entry name" value="DinG_proteobact"/>
</dbReference>
<name>A0A1J5QSX7_9ZZZZ</name>